<dbReference type="Gene3D" id="2.60.40.10">
    <property type="entry name" value="Immunoglobulins"/>
    <property type="match status" value="2"/>
</dbReference>
<keyword evidence="8" id="KW-1185">Reference proteome</keyword>
<feature type="transmembrane region" description="Helical" evidence="6">
    <location>
        <begin position="147"/>
        <end position="170"/>
    </location>
</feature>
<evidence type="ECO:0000256" key="5">
    <source>
        <dbReference type="SAM" id="MobiDB-lite"/>
    </source>
</evidence>
<reference evidence="7 8" key="1">
    <citation type="submission" date="2024-01" db="EMBL/GenBank/DDBJ databases">
        <authorList>
            <person name="Alioto T."/>
            <person name="Alioto T."/>
            <person name="Gomez Garrido J."/>
        </authorList>
    </citation>
    <scope>NUCLEOTIDE SEQUENCE [LARGE SCALE GENOMIC DNA]</scope>
</reference>
<name>A0AAV1PU11_SCOSC</name>
<evidence type="ECO:0000313" key="7">
    <source>
        <dbReference type="EMBL" id="CAK6975456.1"/>
    </source>
</evidence>
<feature type="compositionally biased region" description="Polar residues" evidence="5">
    <location>
        <begin position="213"/>
        <end position="239"/>
    </location>
</feature>
<evidence type="ECO:0000256" key="6">
    <source>
        <dbReference type="SAM" id="Phobius"/>
    </source>
</evidence>
<evidence type="ECO:0000313" key="8">
    <source>
        <dbReference type="Proteomes" id="UP001314229"/>
    </source>
</evidence>
<keyword evidence="6" id="KW-1133">Transmembrane helix</keyword>
<keyword evidence="4" id="KW-0325">Glycoprotein</keyword>
<evidence type="ECO:0000256" key="2">
    <source>
        <dbReference type="ARBA" id="ARBA00022729"/>
    </source>
</evidence>
<gene>
    <name evidence="7" type="ORF">FSCOSCO3_A009620</name>
</gene>
<feature type="compositionally biased region" description="Acidic residues" evidence="5">
    <location>
        <begin position="359"/>
        <end position="374"/>
    </location>
</feature>
<feature type="region of interest" description="Disordered" evidence="5">
    <location>
        <begin position="203"/>
        <end position="247"/>
    </location>
</feature>
<keyword evidence="2" id="KW-0732">Signal</keyword>
<dbReference type="AlphaFoldDB" id="A0AAV1PU11"/>
<proteinExistence type="predicted"/>
<dbReference type="GO" id="GO:0016020">
    <property type="term" value="C:membrane"/>
    <property type="evidence" value="ECO:0007669"/>
    <property type="project" value="UniProtKB-SubCell"/>
</dbReference>
<evidence type="ECO:0000256" key="4">
    <source>
        <dbReference type="ARBA" id="ARBA00023180"/>
    </source>
</evidence>
<dbReference type="PANTHER" id="PTHR12080">
    <property type="entry name" value="SIGNALING LYMPHOCYTIC ACTIVATION MOLECULE"/>
    <property type="match status" value="1"/>
</dbReference>
<feature type="region of interest" description="Disordered" evidence="5">
    <location>
        <begin position="285"/>
        <end position="414"/>
    </location>
</feature>
<dbReference type="InterPro" id="IPR015631">
    <property type="entry name" value="CD2/SLAM_rcpt"/>
</dbReference>
<comment type="subcellular location">
    <subcellularLocation>
        <location evidence="1">Membrane</location>
    </subcellularLocation>
</comment>
<evidence type="ECO:0000256" key="3">
    <source>
        <dbReference type="ARBA" id="ARBA00023136"/>
    </source>
</evidence>
<dbReference type="PANTHER" id="PTHR12080:SF125">
    <property type="entry name" value="CD48 ANTIGEN-LIKE"/>
    <property type="match status" value="1"/>
</dbReference>
<feature type="compositionally biased region" description="Low complexity" evidence="5">
    <location>
        <begin position="317"/>
        <end position="327"/>
    </location>
</feature>
<organism evidence="7 8">
    <name type="scientific">Scomber scombrus</name>
    <name type="common">Atlantic mackerel</name>
    <name type="synonym">Scomber vernalis</name>
    <dbReference type="NCBI Taxonomy" id="13677"/>
    <lineage>
        <taxon>Eukaryota</taxon>
        <taxon>Metazoa</taxon>
        <taxon>Chordata</taxon>
        <taxon>Craniata</taxon>
        <taxon>Vertebrata</taxon>
        <taxon>Euteleostomi</taxon>
        <taxon>Actinopterygii</taxon>
        <taxon>Neopterygii</taxon>
        <taxon>Teleostei</taxon>
        <taxon>Neoteleostei</taxon>
        <taxon>Acanthomorphata</taxon>
        <taxon>Pelagiaria</taxon>
        <taxon>Scombriformes</taxon>
        <taxon>Scombridae</taxon>
        <taxon>Scomber</taxon>
    </lineage>
</organism>
<keyword evidence="6" id="KW-0812">Transmembrane</keyword>
<evidence type="ECO:0000256" key="1">
    <source>
        <dbReference type="ARBA" id="ARBA00004370"/>
    </source>
</evidence>
<accession>A0AAV1PU11</accession>
<protein>
    <submittedName>
        <fullName evidence="7">Uncharacterized protein LOC128354439 isoform X1</fullName>
    </submittedName>
</protein>
<feature type="compositionally biased region" description="Polar residues" evidence="5">
    <location>
        <begin position="375"/>
        <end position="397"/>
    </location>
</feature>
<dbReference type="EMBL" id="CAWUFR010000301">
    <property type="protein sequence ID" value="CAK6975456.1"/>
    <property type="molecule type" value="Genomic_DNA"/>
</dbReference>
<dbReference type="Proteomes" id="UP001314229">
    <property type="component" value="Unassembled WGS sequence"/>
</dbReference>
<sequence length="414" mass="44988">MEWYGGTPDSYRQFTDRGSLNTSTGAMTITGLTPGESGIYTAEINNRVNSKTELLVISPVPKPSISVSCDTEKTYCDFTCDGSITGAAPVTYRWTAGEKRWPSTKELKITKEDKEEWFSCILENPVSSNSSEKVFNPFIEREGDRTWIYILVPVVAGIVVICIIIACFIYKCKKGKTDGYTFTGKTVDNTGKDMEVIPLHFEESPDQDPLSVVTLSNSNGPENRPLLSSAQETSNQDPTSGVAHDTGNDVLHEADQETSNQDLLSVVTPGTSNGPVIPTVCEVHETPTEDQGAVVSPDTSNELEKTVSLPAEEETSTQDTTSAATADINNDTEILASSPEDHETPIQDLEAGSAPDTSNEPEEPASLPAEEETSTQDTTSAASPETSNESGQHQVQRTMKHPTRTWKLIRPQIF</sequence>
<dbReference type="InterPro" id="IPR013783">
    <property type="entry name" value="Ig-like_fold"/>
</dbReference>
<keyword evidence="3 6" id="KW-0472">Membrane</keyword>
<comment type="caution">
    <text evidence="7">The sequence shown here is derived from an EMBL/GenBank/DDBJ whole genome shotgun (WGS) entry which is preliminary data.</text>
</comment>